<keyword evidence="5" id="KW-1185">Reference proteome</keyword>
<dbReference type="PANTHER" id="PTHR38700">
    <property type="entry name" value="YALI0E22418P"/>
    <property type="match status" value="1"/>
</dbReference>
<evidence type="ECO:0000313" key="5">
    <source>
        <dbReference type="Proteomes" id="UP000799776"/>
    </source>
</evidence>
<feature type="compositionally biased region" description="Low complexity" evidence="2">
    <location>
        <begin position="73"/>
        <end position="94"/>
    </location>
</feature>
<dbReference type="AlphaFoldDB" id="A0A9P4HXW8"/>
<evidence type="ECO:0000256" key="2">
    <source>
        <dbReference type="SAM" id="MobiDB-lite"/>
    </source>
</evidence>
<protein>
    <recommendedName>
        <fullName evidence="3">PH domain-containing protein</fullName>
    </recommendedName>
</protein>
<dbReference type="Proteomes" id="UP000799776">
    <property type="component" value="Unassembled WGS sequence"/>
</dbReference>
<feature type="domain" description="PH" evidence="3">
    <location>
        <begin position="396"/>
        <end position="494"/>
    </location>
</feature>
<dbReference type="InterPro" id="IPR001849">
    <property type="entry name" value="PH_domain"/>
</dbReference>
<feature type="compositionally biased region" description="Polar residues" evidence="2">
    <location>
        <begin position="101"/>
        <end position="112"/>
    </location>
</feature>
<name>A0A9P4HXW8_9PEZI</name>
<dbReference type="Pfam" id="PF00169">
    <property type="entry name" value="PH"/>
    <property type="match status" value="1"/>
</dbReference>
<feature type="compositionally biased region" description="Polar residues" evidence="2">
    <location>
        <begin position="679"/>
        <end position="707"/>
    </location>
</feature>
<proteinExistence type="predicted"/>
<feature type="compositionally biased region" description="Polar residues" evidence="2">
    <location>
        <begin position="617"/>
        <end position="628"/>
    </location>
</feature>
<feature type="compositionally biased region" description="Basic and acidic residues" evidence="2">
    <location>
        <begin position="116"/>
        <end position="138"/>
    </location>
</feature>
<feature type="compositionally biased region" description="Polar residues" evidence="2">
    <location>
        <begin position="42"/>
        <end position="52"/>
    </location>
</feature>
<dbReference type="SUPFAM" id="SSF50729">
    <property type="entry name" value="PH domain-like"/>
    <property type="match status" value="1"/>
</dbReference>
<dbReference type="Gene3D" id="2.30.29.30">
    <property type="entry name" value="Pleckstrin-homology domain (PH domain)/Phosphotyrosine-binding domain (PTB)"/>
    <property type="match status" value="1"/>
</dbReference>
<feature type="coiled-coil region" evidence="1">
    <location>
        <begin position="139"/>
        <end position="201"/>
    </location>
</feature>
<dbReference type="EMBL" id="ML978719">
    <property type="protein sequence ID" value="KAF2087576.1"/>
    <property type="molecule type" value="Genomic_DNA"/>
</dbReference>
<evidence type="ECO:0000256" key="1">
    <source>
        <dbReference type="SAM" id="Coils"/>
    </source>
</evidence>
<feature type="region of interest" description="Disordered" evidence="2">
    <location>
        <begin position="764"/>
        <end position="809"/>
    </location>
</feature>
<feature type="compositionally biased region" description="Low complexity" evidence="2">
    <location>
        <begin position="780"/>
        <end position="796"/>
    </location>
</feature>
<feature type="region of interest" description="Disordered" evidence="2">
    <location>
        <begin position="587"/>
        <end position="748"/>
    </location>
</feature>
<dbReference type="InterPro" id="IPR011993">
    <property type="entry name" value="PH-like_dom_sf"/>
</dbReference>
<dbReference type="PANTHER" id="PTHR38700:SF1">
    <property type="entry name" value="PH DOMAIN-CONTAINING PROTEIN"/>
    <property type="match status" value="1"/>
</dbReference>
<dbReference type="OrthoDB" id="43122at2759"/>
<sequence>MAADASGITGKLSRYRSVRKAQQQQQDEAPPPLPTPAVPADQTPSTMSQSMSRYHRQRLATSSPAPPVRRAGTQHQATQSSHAHAAARQRAQSTPGKRVVSNDSRPTASQEPSLAAREEARMMLEGETDRQQRMKAKLDAEKQARLEELERVRAAQQAQEAVEAERAQRDVRILQEKERRAEALRLRQEAAQAKATEARRQDEAVWAIERERPRTAKQRTNTQEDISPRIPSVPDSPSTAARMKDKLGFLKLRKEEHHDVKPRQMSRDRVDDMQNIKQGGGGAVPGIDAPISAVNAGDRRVLVECNNSTMLLPVTPTTTPLDLIRSASTCMSEPINAKASVMLEVFSKAGVQRPLRNYEHDTLLLVDSPTGGNDKDLSANSVPEEKPEGFSACLYYSQKPGKWSKRWITLRSDGQMVVAKDENGKDTSNVCHMSDFDIYTPTARSIAKKVKPPKKVCFAIKSQQKSSMFISTSSYVHFFCTNDKTVATEFYTSVQGWRSWYLVHVMGEGQTKSRATEAAAMTNLPGARKGSTAAAVPGHARGLSIESHYQLGSFKPLLDMGQFETPELTSGPSFSDSDTNLQAMHSRKMSLRNHVPPPSAFPSRLVHADNDRRRPSQSHSLTRTVTTSSDDEGTFAPNTLLGRAYSQRQKKQRERDLLAKQSPFTDGPSLLATYDPNAPLQSSLPTRMPSTRSTRGARPTRSTSPSALTRGPSRRRQPQPLVDLTPQYREPPQHVKKGKGFHPEQIGPGGLIDSATSPEVPIPIPPAQDWRGRGRTMTLSSRGEGSGSASRSRTGPGCQGQEHQRTKSLRVNHGHTGGLAGYASNNHDTVPIDSDEAFTGGGLLGNADTRMPLQQHRQMHTGHGVMDGSKARGPMLDVSEKAEFVKGSLLYGVAAREGGRAVVVDREGGGV</sequence>
<feature type="region of interest" description="Disordered" evidence="2">
    <location>
        <begin position="1"/>
        <end position="138"/>
    </location>
</feature>
<comment type="caution">
    <text evidence="4">The sequence shown here is derived from an EMBL/GenBank/DDBJ whole genome shotgun (WGS) entry which is preliminary data.</text>
</comment>
<gene>
    <name evidence="4" type="ORF">K490DRAFT_73530</name>
</gene>
<organism evidence="4 5">
    <name type="scientific">Saccharata proteae CBS 121410</name>
    <dbReference type="NCBI Taxonomy" id="1314787"/>
    <lineage>
        <taxon>Eukaryota</taxon>
        <taxon>Fungi</taxon>
        <taxon>Dikarya</taxon>
        <taxon>Ascomycota</taxon>
        <taxon>Pezizomycotina</taxon>
        <taxon>Dothideomycetes</taxon>
        <taxon>Dothideomycetes incertae sedis</taxon>
        <taxon>Botryosphaeriales</taxon>
        <taxon>Saccharataceae</taxon>
        <taxon>Saccharata</taxon>
    </lineage>
</organism>
<reference evidence="4" key="1">
    <citation type="journal article" date="2020" name="Stud. Mycol.">
        <title>101 Dothideomycetes genomes: a test case for predicting lifestyles and emergence of pathogens.</title>
        <authorList>
            <person name="Haridas S."/>
            <person name="Albert R."/>
            <person name="Binder M."/>
            <person name="Bloem J."/>
            <person name="Labutti K."/>
            <person name="Salamov A."/>
            <person name="Andreopoulos B."/>
            <person name="Baker S."/>
            <person name="Barry K."/>
            <person name="Bills G."/>
            <person name="Bluhm B."/>
            <person name="Cannon C."/>
            <person name="Castanera R."/>
            <person name="Culley D."/>
            <person name="Daum C."/>
            <person name="Ezra D."/>
            <person name="Gonzalez J."/>
            <person name="Henrissat B."/>
            <person name="Kuo A."/>
            <person name="Liang C."/>
            <person name="Lipzen A."/>
            <person name="Lutzoni F."/>
            <person name="Magnuson J."/>
            <person name="Mondo S."/>
            <person name="Nolan M."/>
            <person name="Ohm R."/>
            <person name="Pangilinan J."/>
            <person name="Park H.-J."/>
            <person name="Ramirez L."/>
            <person name="Alfaro M."/>
            <person name="Sun H."/>
            <person name="Tritt A."/>
            <person name="Yoshinaga Y."/>
            <person name="Zwiers L.-H."/>
            <person name="Turgeon B."/>
            <person name="Goodwin S."/>
            <person name="Spatafora J."/>
            <person name="Crous P."/>
            <person name="Grigoriev I."/>
        </authorList>
    </citation>
    <scope>NUCLEOTIDE SEQUENCE</scope>
    <source>
        <strain evidence="4">CBS 121410</strain>
    </source>
</reference>
<dbReference type="CDD" id="cd06503">
    <property type="entry name" value="ATP-synt_Fo_b"/>
    <property type="match status" value="1"/>
</dbReference>
<keyword evidence="1" id="KW-0175">Coiled coil</keyword>
<evidence type="ECO:0000313" key="4">
    <source>
        <dbReference type="EMBL" id="KAF2087576.1"/>
    </source>
</evidence>
<evidence type="ECO:0000259" key="3">
    <source>
        <dbReference type="Pfam" id="PF00169"/>
    </source>
</evidence>
<accession>A0A9P4HXW8</accession>
<feature type="region of interest" description="Disordered" evidence="2">
    <location>
        <begin position="215"/>
        <end position="240"/>
    </location>
</feature>